<name>A0ABP9TND9_9MICC</name>
<evidence type="ECO:0000256" key="1">
    <source>
        <dbReference type="ARBA" id="ARBA00008007"/>
    </source>
</evidence>
<comment type="caution">
    <text evidence="2">The sequence shown here is derived from an EMBL/GenBank/DDBJ whole genome shotgun (WGS) entry which is preliminary data.</text>
</comment>
<sequence>MRAALASTAALLLPVDCVCCQRPDSTLCPTCSKAMRTACLHPQRVEHRADALPVNQLGEALPVIAAGIYDHELAAVILAFKNHQMPALGKVLVPALARAVFTAVAELADPGRPVVLVPVPTRLRAKAKRGYFPLGVLLARMNRSRVLPERVLVEHLVRYRASGQFASAQKGRGKRARSVVRGTLDAPDTRGLARMLSLEAQVLFIDDVLTTGATLAEAQRALADSGLLVCGAVVLAATPAPDPKQGVRSARSK</sequence>
<evidence type="ECO:0000313" key="3">
    <source>
        <dbReference type="Proteomes" id="UP001501257"/>
    </source>
</evidence>
<dbReference type="GO" id="GO:0016757">
    <property type="term" value="F:glycosyltransferase activity"/>
    <property type="evidence" value="ECO:0007669"/>
    <property type="project" value="UniProtKB-KW"/>
</dbReference>
<reference evidence="3" key="1">
    <citation type="journal article" date="2019" name="Int. J. Syst. Evol. Microbiol.">
        <title>The Global Catalogue of Microorganisms (GCM) 10K type strain sequencing project: providing services to taxonomists for standard genome sequencing and annotation.</title>
        <authorList>
            <consortium name="The Broad Institute Genomics Platform"/>
            <consortium name="The Broad Institute Genome Sequencing Center for Infectious Disease"/>
            <person name="Wu L."/>
            <person name="Ma J."/>
        </authorList>
    </citation>
    <scope>NUCLEOTIDE SEQUENCE [LARGE SCALE GENOMIC DNA]</scope>
    <source>
        <strain evidence="3">JCM 18952</strain>
    </source>
</reference>
<dbReference type="EMBL" id="BAABLK010000028">
    <property type="protein sequence ID" value="GAA5227378.1"/>
    <property type="molecule type" value="Genomic_DNA"/>
</dbReference>
<organism evidence="2 3">
    <name type="scientific">Paeniglutamicibacter antarcticus</name>
    <dbReference type="NCBI Taxonomy" id="494023"/>
    <lineage>
        <taxon>Bacteria</taxon>
        <taxon>Bacillati</taxon>
        <taxon>Actinomycetota</taxon>
        <taxon>Actinomycetes</taxon>
        <taxon>Micrococcales</taxon>
        <taxon>Micrococcaceae</taxon>
        <taxon>Paeniglutamicibacter</taxon>
    </lineage>
</organism>
<accession>A0ABP9TND9</accession>
<keyword evidence="2" id="KW-0808">Transferase</keyword>
<dbReference type="InterPro" id="IPR000836">
    <property type="entry name" value="PRTase_dom"/>
</dbReference>
<dbReference type="Gene3D" id="3.40.50.2020">
    <property type="match status" value="1"/>
</dbReference>
<proteinExistence type="inferred from homology"/>
<keyword evidence="2" id="KW-0328">Glycosyltransferase</keyword>
<dbReference type="Proteomes" id="UP001501257">
    <property type="component" value="Unassembled WGS sequence"/>
</dbReference>
<dbReference type="SUPFAM" id="SSF53271">
    <property type="entry name" value="PRTase-like"/>
    <property type="match status" value="1"/>
</dbReference>
<dbReference type="CDD" id="cd06223">
    <property type="entry name" value="PRTases_typeI"/>
    <property type="match status" value="1"/>
</dbReference>
<evidence type="ECO:0000313" key="2">
    <source>
        <dbReference type="EMBL" id="GAA5227378.1"/>
    </source>
</evidence>
<protein>
    <submittedName>
        <fullName evidence="2">Phosphoribosyltransferase family protein</fullName>
    </submittedName>
</protein>
<gene>
    <name evidence="2" type="ORF">GCM10025778_19110</name>
</gene>
<dbReference type="PANTHER" id="PTHR47505">
    <property type="entry name" value="DNA UTILIZATION PROTEIN YHGH"/>
    <property type="match status" value="1"/>
</dbReference>
<dbReference type="PANTHER" id="PTHR47505:SF1">
    <property type="entry name" value="DNA UTILIZATION PROTEIN YHGH"/>
    <property type="match status" value="1"/>
</dbReference>
<comment type="similarity">
    <text evidence="1">Belongs to the ComF/GntX family.</text>
</comment>
<dbReference type="InterPro" id="IPR029057">
    <property type="entry name" value="PRTase-like"/>
</dbReference>
<dbReference type="InterPro" id="IPR051910">
    <property type="entry name" value="ComF/GntX_DNA_util-trans"/>
</dbReference>
<keyword evidence="3" id="KW-1185">Reference proteome</keyword>